<dbReference type="Proteomes" id="UP000441208">
    <property type="component" value="Unassembled WGS sequence"/>
</dbReference>
<feature type="region of interest" description="Disordered" evidence="1">
    <location>
        <begin position="30"/>
        <end position="90"/>
    </location>
</feature>
<keyword evidence="2" id="KW-1133">Transmembrane helix</keyword>
<feature type="compositionally biased region" description="Acidic residues" evidence="1">
    <location>
        <begin position="37"/>
        <end position="62"/>
    </location>
</feature>
<name>A0A6A3PPC2_9STRA</name>
<evidence type="ECO:0000256" key="2">
    <source>
        <dbReference type="SAM" id="Phobius"/>
    </source>
</evidence>
<dbReference type="AlphaFoldDB" id="A0A6A3PPC2"/>
<feature type="compositionally biased region" description="Gly residues" evidence="1">
    <location>
        <begin position="72"/>
        <end position="87"/>
    </location>
</feature>
<accession>A0A6A3PPC2</accession>
<dbReference type="EMBL" id="QXFZ01006651">
    <property type="protein sequence ID" value="KAE9058261.1"/>
    <property type="molecule type" value="Genomic_DNA"/>
</dbReference>
<organism evidence="3 4">
    <name type="scientific">Phytophthora fragariae</name>
    <dbReference type="NCBI Taxonomy" id="53985"/>
    <lineage>
        <taxon>Eukaryota</taxon>
        <taxon>Sar</taxon>
        <taxon>Stramenopiles</taxon>
        <taxon>Oomycota</taxon>
        <taxon>Peronosporomycetes</taxon>
        <taxon>Peronosporales</taxon>
        <taxon>Peronosporaceae</taxon>
        <taxon>Phytophthora</taxon>
    </lineage>
</organism>
<comment type="caution">
    <text evidence="3">The sequence shown here is derived from an EMBL/GenBank/DDBJ whole genome shotgun (WGS) entry which is preliminary data.</text>
</comment>
<feature type="transmembrane region" description="Helical" evidence="2">
    <location>
        <begin position="112"/>
        <end position="133"/>
    </location>
</feature>
<protein>
    <submittedName>
        <fullName evidence="3">Uncharacterized protein</fullName>
    </submittedName>
</protein>
<sequence>MFALRFYSDLGLPRRPTLRAHAPVDYVQATHGFARDDSDDGDYQPDEDPDDGVDDEMQDLGEAESPLTGDSDAGGGGAGDDGSGDAGGVETPVGVMTPVVAMTMVDMLTLSMLTVAIVEMLTMLTVEALALMMVEMLTVEALAMLAVESQILLMLVALWEMLRMRMTQVTSLKENQLRLLLATTTCCTMSVLQVRPLQVLCC</sequence>
<keyword evidence="2" id="KW-0472">Membrane</keyword>
<feature type="transmembrane region" description="Helical" evidence="2">
    <location>
        <begin position="139"/>
        <end position="159"/>
    </location>
</feature>
<evidence type="ECO:0000313" key="3">
    <source>
        <dbReference type="EMBL" id="KAE9058261.1"/>
    </source>
</evidence>
<keyword evidence="2" id="KW-0812">Transmembrane</keyword>
<reference evidence="3 4" key="1">
    <citation type="submission" date="2018-08" db="EMBL/GenBank/DDBJ databases">
        <title>Genomic investigation of the strawberry pathogen Phytophthora fragariae indicates pathogenicity is determined by transcriptional variation in three key races.</title>
        <authorList>
            <person name="Adams T.M."/>
            <person name="Armitage A.D."/>
            <person name="Sobczyk M.K."/>
            <person name="Bates H.J."/>
            <person name="Dunwell J.M."/>
            <person name="Nellist C.F."/>
            <person name="Harrison R.J."/>
        </authorList>
    </citation>
    <scope>NUCLEOTIDE SEQUENCE [LARGE SCALE GENOMIC DNA]</scope>
    <source>
        <strain evidence="3 4">NOV-71</strain>
    </source>
</reference>
<proteinExistence type="predicted"/>
<evidence type="ECO:0000313" key="4">
    <source>
        <dbReference type="Proteomes" id="UP000441208"/>
    </source>
</evidence>
<evidence type="ECO:0000256" key="1">
    <source>
        <dbReference type="SAM" id="MobiDB-lite"/>
    </source>
</evidence>
<gene>
    <name evidence="3" type="ORF">PF007_g31364</name>
</gene>